<dbReference type="AlphaFoldDB" id="A0AB73IPR1"/>
<evidence type="ECO:0000313" key="2">
    <source>
        <dbReference type="Proteomes" id="UP001229486"/>
    </source>
</evidence>
<accession>A0AB73IPR1</accession>
<dbReference type="Proteomes" id="UP001229486">
    <property type="component" value="Unassembled WGS sequence"/>
</dbReference>
<proteinExistence type="predicted"/>
<organism evidence="1 2">
    <name type="scientific">Paraburkholderia caledonica</name>
    <dbReference type="NCBI Taxonomy" id="134536"/>
    <lineage>
        <taxon>Bacteria</taxon>
        <taxon>Pseudomonadati</taxon>
        <taxon>Pseudomonadota</taxon>
        <taxon>Betaproteobacteria</taxon>
        <taxon>Burkholderiales</taxon>
        <taxon>Burkholderiaceae</taxon>
        <taxon>Paraburkholderia</taxon>
    </lineage>
</organism>
<protein>
    <recommendedName>
        <fullName evidence="3">Transposase</fullName>
    </recommendedName>
</protein>
<gene>
    <name evidence="1" type="ORF">J2793_007490</name>
</gene>
<feature type="non-terminal residue" evidence="1">
    <location>
        <position position="1"/>
    </location>
</feature>
<reference evidence="1" key="1">
    <citation type="submission" date="2023-07" db="EMBL/GenBank/DDBJ databases">
        <title>Sorghum-associated microbial communities from plants grown in Nebraska, USA.</title>
        <authorList>
            <person name="Schachtman D."/>
        </authorList>
    </citation>
    <scope>NUCLEOTIDE SEQUENCE</scope>
    <source>
        <strain evidence="1">DS1061</strain>
    </source>
</reference>
<name>A0AB73IPR1_9BURK</name>
<evidence type="ECO:0000313" key="1">
    <source>
        <dbReference type="EMBL" id="MDP9652015.1"/>
    </source>
</evidence>
<evidence type="ECO:0008006" key="3">
    <source>
        <dbReference type="Google" id="ProtNLM"/>
    </source>
</evidence>
<comment type="caution">
    <text evidence="1">The sequence shown here is derived from an EMBL/GenBank/DDBJ whole genome shotgun (WGS) entry which is preliminary data.</text>
</comment>
<sequence length="191" mass="21780">SRVEHTQPVDITEKRHRRRAFVERIMRLRRNGLLRIALQTRNTLHVRWTASIRSCPSHVSFRVEGEMLMIVRDLDAGVDPPVVAWYCLMRFAYPLQPCTAAVGSSRPFSAVRLHRAALSLLGVKRSCASLLSRLQPAMKLCMTDSQKVRHSAISRTNRRKRLARPEKNRPCKRANSVVGEALRHAGIARRA</sequence>
<dbReference type="EMBL" id="JAURTK010000050">
    <property type="protein sequence ID" value="MDP9652015.1"/>
    <property type="molecule type" value="Genomic_DNA"/>
</dbReference>